<gene>
    <name evidence="2" type="ordered locus">SM11_pD0389</name>
</gene>
<proteinExistence type="predicted"/>
<evidence type="ECO:0000313" key="2">
    <source>
        <dbReference type="EMBL" id="AEH83222.1"/>
    </source>
</evidence>
<organism evidence="2 3">
    <name type="scientific">Sinorhizobium meliloti (strain SM11)</name>
    <dbReference type="NCBI Taxonomy" id="707241"/>
    <lineage>
        <taxon>Bacteria</taxon>
        <taxon>Pseudomonadati</taxon>
        <taxon>Pseudomonadota</taxon>
        <taxon>Alphaproteobacteria</taxon>
        <taxon>Hyphomicrobiales</taxon>
        <taxon>Rhizobiaceae</taxon>
        <taxon>Sinorhizobium/Ensifer group</taxon>
        <taxon>Sinorhizobium</taxon>
    </lineage>
</organism>
<dbReference type="Proteomes" id="UP000009045">
    <property type="component" value="Plasmid pSmeSM11d"/>
</dbReference>
<reference evidence="2 3" key="1">
    <citation type="journal article" date="2011" name="J. Biotechnol.">
        <title>The complete genome sequence of the dominant Sinorhizobium meliloti field isolate SM11 extends the S. meliloti pan-genome.</title>
        <authorList>
            <person name="Schneiker-Bekel S."/>
            <person name="Wibberg D."/>
            <person name="Bekel T."/>
            <person name="Blom J."/>
            <person name="Linke B."/>
            <person name="Neuweger H."/>
            <person name="Stiens M."/>
            <person name="Vorholter F.J."/>
            <person name="Weidner S."/>
            <person name="Goesmann A."/>
            <person name="Puhler A."/>
            <person name="Schluter A."/>
        </authorList>
    </citation>
    <scope>NUCLEOTIDE SEQUENCE [LARGE SCALE GENOMIC DNA]</scope>
    <source>
        <strain evidence="2 3">SM11</strain>
        <plasmid evidence="3">pSmeSM11d</plasmid>
    </source>
</reference>
<geneLocation type="plasmid" evidence="2 3">
    <name>pSmeSM11d</name>
</geneLocation>
<keyword evidence="2" id="KW-0614">Plasmid</keyword>
<evidence type="ECO:0000256" key="1">
    <source>
        <dbReference type="SAM" id="MobiDB-lite"/>
    </source>
</evidence>
<sequence>MRPYPPVLRWRNYMADNPKKKGRDRELVSEQEHEVAY</sequence>
<accession>F7XJP4</accession>
<dbReference type="KEGG" id="smx:SM11_pD0389"/>
<protein>
    <submittedName>
        <fullName evidence="2">Uncharacterized protein</fullName>
    </submittedName>
</protein>
<name>F7XJP4_SINMM</name>
<dbReference type="PATRIC" id="fig|707241.3.peg.6070"/>
<dbReference type="HOGENOM" id="CLU_3348712_0_0_5"/>
<feature type="compositionally biased region" description="Basic and acidic residues" evidence="1">
    <location>
        <begin position="17"/>
        <end position="37"/>
    </location>
</feature>
<dbReference type="EMBL" id="CP001832">
    <property type="protein sequence ID" value="AEH83222.1"/>
    <property type="molecule type" value="Genomic_DNA"/>
</dbReference>
<dbReference type="AlphaFoldDB" id="F7XJP4"/>
<evidence type="ECO:0000313" key="3">
    <source>
        <dbReference type="Proteomes" id="UP000009045"/>
    </source>
</evidence>
<feature type="region of interest" description="Disordered" evidence="1">
    <location>
        <begin position="15"/>
        <end position="37"/>
    </location>
</feature>